<dbReference type="EMBL" id="FNKP01000003">
    <property type="protein sequence ID" value="SDR50792.1"/>
    <property type="molecule type" value="Genomic_DNA"/>
</dbReference>
<dbReference type="GO" id="GO:0016853">
    <property type="term" value="F:isomerase activity"/>
    <property type="evidence" value="ECO:0007669"/>
    <property type="project" value="UniProtKB-KW"/>
</dbReference>
<keyword evidence="2" id="KW-0413">Isomerase</keyword>
<keyword evidence="3" id="KW-1185">Reference proteome</keyword>
<proteinExistence type="predicted"/>
<dbReference type="PANTHER" id="PTHR12110">
    <property type="entry name" value="HYDROXYPYRUVATE ISOMERASE"/>
    <property type="match status" value="1"/>
</dbReference>
<evidence type="ECO:0000313" key="3">
    <source>
        <dbReference type="Proteomes" id="UP000183487"/>
    </source>
</evidence>
<feature type="domain" description="Xylose isomerase-like TIM barrel" evidence="1">
    <location>
        <begin position="31"/>
        <end position="268"/>
    </location>
</feature>
<dbReference type="InterPro" id="IPR050312">
    <property type="entry name" value="IolE/XylAMocC-like"/>
</dbReference>
<dbReference type="Pfam" id="PF01261">
    <property type="entry name" value="AP_endonuc_2"/>
    <property type="match status" value="1"/>
</dbReference>
<name>A0A1H1JLH3_9BURK</name>
<dbReference type="SUPFAM" id="SSF51658">
    <property type="entry name" value="Xylose isomerase-like"/>
    <property type="match status" value="1"/>
</dbReference>
<dbReference type="Proteomes" id="UP000183487">
    <property type="component" value="Unassembled WGS sequence"/>
</dbReference>
<sequence>MMSTQTKHRARSLGVNTYSYIWSTPVADCLRQLDALGYREFELVLNPPHLALDEFAPAERKRLAASLAASGLVVRSLNVPSLDHNLASPMRRMRQYSVNLFLDAIDLAADLGAAHLVVVPGRMSPLFAPPLRQREAWMRESLDALVPHAQRRGVTLALENVPFASFPDANTLGAFVREYASPALGVCYDAANAHFIGESPAAGLRVLRELVRLVHLSDTTRDAWRHDEVGLGDVPFAEVPAALDDINFDGACMLEIISNEPARAIQRSHHALTAFGFAPLVQGAA</sequence>
<reference evidence="3" key="1">
    <citation type="submission" date="2016-10" db="EMBL/GenBank/DDBJ databases">
        <authorList>
            <person name="Varghese N."/>
            <person name="Submissions S."/>
        </authorList>
    </citation>
    <scope>NUCLEOTIDE SEQUENCE [LARGE SCALE GENOMIC DNA]</scope>
    <source>
        <strain evidence="3">GAS106B</strain>
    </source>
</reference>
<accession>A0A1H1JLH3</accession>
<dbReference type="AlphaFoldDB" id="A0A1H1JLH3"/>
<organism evidence="2 3">
    <name type="scientific">Paraburkholderia fungorum</name>
    <dbReference type="NCBI Taxonomy" id="134537"/>
    <lineage>
        <taxon>Bacteria</taxon>
        <taxon>Pseudomonadati</taxon>
        <taxon>Pseudomonadota</taxon>
        <taxon>Betaproteobacteria</taxon>
        <taxon>Burkholderiales</taxon>
        <taxon>Burkholderiaceae</taxon>
        <taxon>Paraburkholderia</taxon>
    </lineage>
</organism>
<protein>
    <submittedName>
        <fullName evidence="2">Sugar phosphate isomerase/epimerase</fullName>
    </submittedName>
</protein>
<dbReference type="Gene3D" id="3.20.20.150">
    <property type="entry name" value="Divalent-metal-dependent TIM barrel enzymes"/>
    <property type="match status" value="1"/>
</dbReference>
<dbReference type="PANTHER" id="PTHR12110:SF53">
    <property type="entry name" value="BLR5974 PROTEIN"/>
    <property type="match status" value="1"/>
</dbReference>
<evidence type="ECO:0000259" key="1">
    <source>
        <dbReference type="Pfam" id="PF01261"/>
    </source>
</evidence>
<dbReference type="RefSeq" id="WP_253189871.1">
    <property type="nucleotide sequence ID" value="NZ_FNKP01000003.1"/>
</dbReference>
<gene>
    <name evidence="2" type="ORF">SAMN05443245_6759</name>
</gene>
<evidence type="ECO:0000313" key="2">
    <source>
        <dbReference type="EMBL" id="SDR50792.1"/>
    </source>
</evidence>
<dbReference type="InterPro" id="IPR013022">
    <property type="entry name" value="Xyl_isomerase-like_TIM-brl"/>
</dbReference>
<dbReference type="InterPro" id="IPR036237">
    <property type="entry name" value="Xyl_isomerase-like_sf"/>
</dbReference>